<evidence type="ECO:0000313" key="8">
    <source>
        <dbReference type="EMBL" id="MCY9691361.1"/>
    </source>
</evidence>
<feature type="chain" id="PRO_5045095804" evidence="7">
    <location>
        <begin position="27"/>
        <end position="537"/>
    </location>
</feature>
<feature type="compositionally biased region" description="Low complexity" evidence="6">
    <location>
        <begin position="38"/>
        <end position="48"/>
    </location>
</feature>
<dbReference type="InterPro" id="IPR050490">
    <property type="entry name" value="Bact_solute-bd_prot1"/>
</dbReference>
<comment type="caution">
    <text evidence="8">The sequence shown here is derived from an EMBL/GenBank/DDBJ whole genome shotgun (WGS) entry which is preliminary data.</text>
</comment>
<dbReference type="InterPro" id="IPR006059">
    <property type="entry name" value="SBP"/>
</dbReference>
<name>A0ABT4G5B7_9BACL</name>
<keyword evidence="9" id="KW-1185">Reference proteome</keyword>
<keyword evidence="4" id="KW-0564">Palmitate</keyword>
<reference evidence="8 9" key="1">
    <citation type="submission" date="2022-05" db="EMBL/GenBank/DDBJ databases">
        <title>Genome Sequencing of Bee-Associated Microbes.</title>
        <authorList>
            <person name="Dunlap C."/>
        </authorList>
    </citation>
    <scope>NUCLEOTIDE SEQUENCE [LARGE SCALE GENOMIC DNA]</scope>
    <source>
        <strain evidence="8 9">NRRL B-14421</strain>
    </source>
</reference>
<keyword evidence="1" id="KW-1003">Cell membrane</keyword>
<keyword evidence="2 7" id="KW-0732">Signal</keyword>
<gene>
    <name evidence="8" type="ORF">M5X19_00220</name>
</gene>
<feature type="signal peptide" evidence="7">
    <location>
        <begin position="1"/>
        <end position="26"/>
    </location>
</feature>
<protein>
    <submittedName>
        <fullName evidence="8">Extracellular solute-binding protein</fullName>
    </submittedName>
</protein>
<accession>A0ABT4G5B7</accession>
<evidence type="ECO:0000256" key="1">
    <source>
        <dbReference type="ARBA" id="ARBA00022475"/>
    </source>
</evidence>
<evidence type="ECO:0000256" key="2">
    <source>
        <dbReference type="ARBA" id="ARBA00022729"/>
    </source>
</evidence>
<dbReference type="PANTHER" id="PTHR43649">
    <property type="entry name" value="ARABINOSE-BINDING PROTEIN-RELATED"/>
    <property type="match status" value="1"/>
</dbReference>
<dbReference type="RefSeq" id="WP_268613291.1">
    <property type="nucleotide sequence ID" value="NZ_JAMDMX010000001.1"/>
</dbReference>
<dbReference type="EMBL" id="JAMDMX010000001">
    <property type="protein sequence ID" value="MCY9691361.1"/>
    <property type="molecule type" value="Genomic_DNA"/>
</dbReference>
<evidence type="ECO:0000256" key="6">
    <source>
        <dbReference type="SAM" id="MobiDB-lite"/>
    </source>
</evidence>
<sequence>MKSMKSMKRTKRWVLGSTILAMTLGAALTGCSKTEQGASSSSAPSAASKTEDKYDKLPKSVSVSMYDRGAVAAEEGSYEQNRWTKWIQEQSGVQVKYVPVPRNQAQDKLNTLIASGEAPDLIWDYDRNYIGTLVSQGVVQPIDDYINQYSTVIKNYINENPELKPLMTFDGKIYGITTKRPLNGLANGGMWIRQDWLDKVGMKAPTTEEEFFAVTKAFKEKGLSGNTNAPVVSMFVWPNVIAGLYATHSTQWYLDGGKMMNANLVDRNVGALTFERKLYENGYIDKEYLTDKNSQKMMADWAQGKTGILIGTVGNGIDTYMKDLMKNYPDANPVPLAAFSTKYGKFGAYQETQASIYVAFNKNMKNPKAAIQYLDWMLDKGWYTLLNGTENTHFKLVNGVPQVLDSDKVKKEVAYAGEYAILRNDAKTFKLEDLMIKAAQDPLSQRWAKLNAEAMKTALSVPFRRDIPFSPNSPEISNVLASIAPKLTEIRTRAIIKGDITPEQALDMIRKEYKSAGGDKADQIAQEWYEKNKANFK</sequence>
<evidence type="ECO:0000256" key="4">
    <source>
        <dbReference type="ARBA" id="ARBA00023139"/>
    </source>
</evidence>
<keyword evidence="5" id="KW-0449">Lipoprotein</keyword>
<evidence type="ECO:0000256" key="5">
    <source>
        <dbReference type="ARBA" id="ARBA00023288"/>
    </source>
</evidence>
<evidence type="ECO:0000313" key="9">
    <source>
        <dbReference type="Proteomes" id="UP001527099"/>
    </source>
</evidence>
<feature type="region of interest" description="Disordered" evidence="6">
    <location>
        <begin position="33"/>
        <end position="54"/>
    </location>
</feature>
<dbReference type="Proteomes" id="UP001527099">
    <property type="component" value="Unassembled WGS sequence"/>
</dbReference>
<dbReference type="PANTHER" id="PTHR43649:SF33">
    <property type="entry name" value="POLYGALACTURONAN_RHAMNOGALACTURONAN-BINDING PROTEIN YTCQ"/>
    <property type="match status" value="1"/>
</dbReference>
<evidence type="ECO:0000256" key="3">
    <source>
        <dbReference type="ARBA" id="ARBA00023136"/>
    </source>
</evidence>
<dbReference type="Pfam" id="PF01547">
    <property type="entry name" value="SBP_bac_1"/>
    <property type="match status" value="1"/>
</dbReference>
<evidence type="ECO:0000256" key="7">
    <source>
        <dbReference type="SAM" id="SignalP"/>
    </source>
</evidence>
<organism evidence="8 9">
    <name type="scientific">Paenibacillus alginolyticus</name>
    <dbReference type="NCBI Taxonomy" id="59839"/>
    <lineage>
        <taxon>Bacteria</taxon>
        <taxon>Bacillati</taxon>
        <taxon>Bacillota</taxon>
        <taxon>Bacilli</taxon>
        <taxon>Bacillales</taxon>
        <taxon>Paenibacillaceae</taxon>
        <taxon>Paenibacillus</taxon>
    </lineage>
</organism>
<dbReference type="PROSITE" id="PS51257">
    <property type="entry name" value="PROKAR_LIPOPROTEIN"/>
    <property type="match status" value="1"/>
</dbReference>
<keyword evidence="3" id="KW-0472">Membrane</keyword>
<dbReference type="SUPFAM" id="SSF53850">
    <property type="entry name" value="Periplasmic binding protein-like II"/>
    <property type="match status" value="1"/>
</dbReference>
<dbReference type="Gene3D" id="3.40.190.10">
    <property type="entry name" value="Periplasmic binding protein-like II"/>
    <property type="match status" value="2"/>
</dbReference>
<proteinExistence type="predicted"/>